<keyword evidence="1" id="KW-0413">Isomerase</keyword>
<dbReference type="GO" id="GO:0016853">
    <property type="term" value="F:isomerase activity"/>
    <property type="evidence" value="ECO:0007669"/>
    <property type="project" value="UniProtKB-KW"/>
</dbReference>
<protein>
    <submittedName>
        <fullName evidence="1">Peptidyl-prolyl cis-trans isomerase</fullName>
    </submittedName>
</protein>
<evidence type="ECO:0000313" key="1">
    <source>
        <dbReference type="EMBL" id="MFE9603091.1"/>
    </source>
</evidence>
<proteinExistence type="predicted"/>
<organism evidence="1 2">
    <name type="scientific">Streptomyces hokutonensis</name>
    <dbReference type="NCBI Taxonomy" id="1306990"/>
    <lineage>
        <taxon>Bacteria</taxon>
        <taxon>Bacillati</taxon>
        <taxon>Actinomycetota</taxon>
        <taxon>Actinomycetes</taxon>
        <taxon>Kitasatosporales</taxon>
        <taxon>Streptomycetaceae</taxon>
        <taxon>Streptomyces</taxon>
    </lineage>
</organism>
<accession>A0ABW6MAC7</accession>
<dbReference type="EMBL" id="JBIAHM010000012">
    <property type="protein sequence ID" value="MFE9603091.1"/>
    <property type="molecule type" value="Genomic_DNA"/>
</dbReference>
<dbReference type="RefSeq" id="WP_388111798.1">
    <property type="nucleotide sequence ID" value="NZ_JBIAHM010000012.1"/>
</dbReference>
<keyword evidence="2" id="KW-1185">Reference proteome</keyword>
<dbReference type="Proteomes" id="UP001601303">
    <property type="component" value="Unassembled WGS sequence"/>
</dbReference>
<gene>
    <name evidence="1" type="ORF">ACFYNQ_31585</name>
</gene>
<sequence>MVAKGRVDALLHGGWAAPQKGAGLYSSAAPPRGATSHDGAADDRHHAAGLPAERLARAERQRRRWATQVVVIDELAQRACTERGLEPPAEVSPDRVLAVAETDVADLGSIVAAALAHSPAARLLLAELEGEQAVAEAAVRDYYDRNRDRFLTAEALRRGVDPFGRVSSEDFVPYERAREGVARELRQAAGRRAFFGWLDQAKAGVVYTAGHEHPGDPTHPDHEHRH</sequence>
<name>A0ABW6MAC7_9ACTN</name>
<evidence type="ECO:0000313" key="2">
    <source>
        <dbReference type="Proteomes" id="UP001601303"/>
    </source>
</evidence>
<reference evidence="1 2" key="1">
    <citation type="submission" date="2024-10" db="EMBL/GenBank/DDBJ databases">
        <title>The Natural Products Discovery Center: Release of the First 8490 Sequenced Strains for Exploring Actinobacteria Biosynthetic Diversity.</title>
        <authorList>
            <person name="Kalkreuter E."/>
            <person name="Kautsar S.A."/>
            <person name="Yang D."/>
            <person name="Bader C.D."/>
            <person name="Teijaro C.N."/>
            <person name="Fluegel L."/>
            <person name="Davis C.M."/>
            <person name="Simpson J.R."/>
            <person name="Lauterbach L."/>
            <person name="Steele A.D."/>
            <person name="Gui C."/>
            <person name="Meng S."/>
            <person name="Li G."/>
            <person name="Viehrig K."/>
            <person name="Ye F."/>
            <person name="Su P."/>
            <person name="Kiefer A.F."/>
            <person name="Nichols A."/>
            <person name="Cepeda A.J."/>
            <person name="Yan W."/>
            <person name="Fan B."/>
            <person name="Jiang Y."/>
            <person name="Adhikari A."/>
            <person name="Zheng C.-J."/>
            <person name="Schuster L."/>
            <person name="Cowan T.M."/>
            <person name="Smanski M.J."/>
            <person name="Chevrette M.G."/>
            <person name="De Carvalho L.P.S."/>
            <person name="Shen B."/>
        </authorList>
    </citation>
    <scope>NUCLEOTIDE SEQUENCE [LARGE SCALE GENOMIC DNA]</scope>
    <source>
        <strain evidence="1 2">NPDC006488</strain>
    </source>
</reference>
<comment type="caution">
    <text evidence="1">The sequence shown here is derived from an EMBL/GenBank/DDBJ whole genome shotgun (WGS) entry which is preliminary data.</text>
</comment>